<dbReference type="InterPro" id="IPR036230">
    <property type="entry name" value="LeuA_allosteric_dom_sf"/>
</dbReference>
<name>A0A1G9P5S5_9CORY</name>
<keyword evidence="3" id="KW-1185">Reference proteome</keyword>
<sequence>MAPTATTVSRPTTFHAPALTEDRDPFQIRYDIDSKLPRELRAEAHGMDWGLFRATYAPAPTVQIGLVGVDKLNFSDHRYTVEVTQTSKTKAPESTYHEVTATGPAAAMSTILNEHGRYVEILSYHEITLYEATVTCVKVAHQVDHTRTAWAVGFGHSPAHSVAAALSSGAQRIYGNL</sequence>
<reference evidence="3" key="1">
    <citation type="submission" date="2016-10" db="EMBL/GenBank/DDBJ databases">
        <authorList>
            <person name="Varghese N."/>
            <person name="Submissions S."/>
        </authorList>
    </citation>
    <scope>NUCLEOTIDE SEQUENCE [LARGE SCALE GENOMIC DNA]</scope>
    <source>
        <strain evidence="3">DSM 20632</strain>
    </source>
</reference>
<dbReference type="Proteomes" id="UP000199350">
    <property type="component" value="Chromosome I"/>
</dbReference>
<evidence type="ECO:0000313" key="2">
    <source>
        <dbReference type="EMBL" id="SDL94168.1"/>
    </source>
</evidence>
<evidence type="ECO:0000256" key="1">
    <source>
        <dbReference type="ARBA" id="ARBA00022679"/>
    </source>
</evidence>
<dbReference type="AlphaFoldDB" id="A0A1G9P5S5"/>
<dbReference type="GO" id="GO:0016740">
    <property type="term" value="F:transferase activity"/>
    <property type="evidence" value="ECO:0007669"/>
    <property type="project" value="UniProtKB-KW"/>
</dbReference>
<organism evidence="2 3">
    <name type="scientific">Corynebacterium mycetoides</name>
    <dbReference type="NCBI Taxonomy" id="38302"/>
    <lineage>
        <taxon>Bacteria</taxon>
        <taxon>Bacillati</taxon>
        <taxon>Actinomycetota</taxon>
        <taxon>Actinomycetes</taxon>
        <taxon>Mycobacteriales</taxon>
        <taxon>Corynebacteriaceae</taxon>
        <taxon>Corynebacterium</taxon>
    </lineage>
</organism>
<evidence type="ECO:0008006" key="4">
    <source>
        <dbReference type="Google" id="ProtNLM"/>
    </source>
</evidence>
<keyword evidence="1" id="KW-0808">Transferase</keyword>
<protein>
    <recommendedName>
        <fullName evidence="4">Acetyl-CoA acetyltransferase</fullName>
    </recommendedName>
</protein>
<dbReference type="Gene3D" id="3.30.160.270">
    <property type="match status" value="1"/>
</dbReference>
<dbReference type="OrthoDB" id="4773719at2"/>
<dbReference type="SUPFAM" id="SSF110921">
    <property type="entry name" value="2-isopropylmalate synthase LeuA, allosteric (dimerisation) domain"/>
    <property type="match status" value="1"/>
</dbReference>
<dbReference type="STRING" id="38302.SAMN04488535_1325"/>
<accession>A0A1G9P5S5</accession>
<evidence type="ECO:0000313" key="3">
    <source>
        <dbReference type="Proteomes" id="UP000199350"/>
    </source>
</evidence>
<dbReference type="RefSeq" id="WP_092150307.1">
    <property type="nucleotide sequence ID" value="NZ_LT629700.1"/>
</dbReference>
<proteinExistence type="predicted"/>
<gene>
    <name evidence="2" type="ORF">SAMN04488535_1325</name>
</gene>
<dbReference type="EMBL" id="LT629700">
    <property type="protein sequence ID" value="SDL94168.1"/>
    <property type="molecule type" value="Genomic_DNA"/>
</dbReference>